<evidence type="ECO:0000256" key="12">
    <source>
        <dbReference type="ARBA" id="ARBA00023212"/>
    </source>
</evidence>
<evidence type="ECO:0000256" key="16">
    <source>
        <dbReference type="ARBA" id="ARBA00024627"/>
    </source>
</evidence>
<dbReference type="Gene3D" id="3.40.630.10">
    <property type="entry name" value="Zn peptidases"/>
    <property type="match status" value="1"/>
</dbReference>
<evidence type="ECO:0000256" key="5">
    <source>
        <dbReference type="ARBA" id="ARBA00005988"/>
    </source>
</evidence>
<dbReference type="Pfam" id="PF18027">
    <property type="entry name" value="Pepdidase_M14_N"/>
    <property type="match status" value="1"/>
</dbReference>
<name>A0AAD1X0Z9_EUPCR</name>
<evidence type="ECO:0000256" key="1">
    <source>
        <dbReference type="ARBA" id="ARBA00001947"/>
    </source>
</evidence>
<dbReference type="GO" id="GO:0005634">
    <property type="term" value="C:nucleus"/>
    <property type="evidence" value="ECO:0007669"/>
    <property type="project" value="UniProtKB-SubCell"/>
</dbReference>
<dbReference type="GO" id="GO:0030496">
    <property type="term" value="C:midbody"/>
    <property type="evidence" value="ECO:0007669"/>
    <property type="project" value="UniProtKB-SubCell"/>
</dbReference>
<evidence type="ECO:0000256" key="11">
    <source>
        <dbReference type="ARBA" id="ARBA00023049"/>
    </source>
</evidence>
<feature type="region of interest" description="Disordered" evidence="22">
    <location>
        <begin position="623"/>
        <end position="675"/>
    </location>
</feature>
<gene>
    <name evidence="24" type="ORF">ECRASSUSDP1_LOCUS413</name>
</gene>
<comment type="catalytic activity">
    <reaction evidence="16">
        <text>C-terminal L-alpha-aminoacyl-L-glutamyl-[tubulin] + H2O = C-terminal L-alpha-aminoacyl-[tubulin] + L-glutamate</text>
        <dbReference type="Rhea" id="RHEA:63796"/>
        <dbReference type="Rhea" id="RHEA-COMP:16436"/>
        <dbReference type="Rhea" id="RHEA-COMP:16437"/>
        <dbReference type="ChEBI" id="CHEBI:15377"/>
        <dbReference type="ChEBI" id="CHEBI:29985"/>
        <dbReference type="ChEBI" id="CHEBI:90782"/>
        <dbReference type="ChEBI" id="CHEBI:149556"/>
        <dbReference type="EC" id="3.4.17.24"/>
    </reaction>
    <physiologicalReaction direction="left-to-right" evidence="16">
        <dbReference type="Rhea" id="RHEA:63797"/>
    </physiologicalReaction>
</comment>
<dbReference type="PROSITE" id="PS52035">
    <property type="entry name" value="PEPTIDASE_M14"/>
    <property type="match status" value="1"/>
</dbReference>
<proteinExistence type="inferred from homology"/>
<keyword evidence="9" id="KW-0378">Hydrolase</keyword>
<evidence type="ECO:0000256" key="15">
    <source>
        <dbReference type="ARBA" id="ARBA00024524"/>
    </source>
</evidence>
<keyword evidence="8" id="KW-0479">Metal-binding</keyword>
<comment type="catalytic activity">
    <reaction evidence="20">
        <text>gamma-L-glutamyl-L-glutamyl-[protein] + H2O = L-glutamyl-[protein] + L-glutamate</text>
        <dbReference type="Rhea" id="RHEA:60152"/>
        <dbReference type="Rhea" id="RHEA-COMP:10208"/>
        <dbReference type="Rhea" id="RHEA-COMP:15517"/>
        <dbReference type="ChEBI" id="CHEBI:15377"/>
        <dbReference type="ChEBI" id="CHEBI:29973"/>
        <dbReference type="ChEBI" id="CHEBI:29985"/>
        <dbReference type="ChEBI" id="CHEBI:143622"/>
    </reaction>
    <physiologicalReaction direction="left-to-right" evidence="20">
        <dbReference type="Rhea" id="RHEA:60153"/>
    </physiologicalReaction>
</comment>
<comment type="similarity">
    <text evidence="5 21">Belongs to the peptidase M14 family.</text>
</comment>
<evidence type="ECO:0000256" key="14">
    <source>
        <dbReference type="ARBA" id="ARBA00024141"/>
    </source>
</evidence>
<dbReference type="EMBL" id="CAMPGE010000383">
    <property type="protein sequence ID" value="CAI2359128.1"/>
    <property type="molecule type" value="Genomic_DNA"/>
</dbReference>
<feature type="compositionally biased region" description="Basic and acidic residues" evidence="22">
    <location>
        <begin position="539"/>
        <end position="557"/>
    </location>
</feature>
<dbReference type="GO" id="GO:0008270">
    <property type="term" value="F:zinc ion binding"/>
    <property type="evidence" value="ECO:0007669"/>
    <property type="project" value="InterPro"/>
</dbReference>
<organism evidence="24 25">
    <name type="scientific">Euplotes crassus</name>
    <dbReference type="NCBI Taxonomy" id="5936"/>
    <lineage>
        <taxon>Eukaryota</taxon>
        <taxon>Sar</taxon>
        <taxon>Alveolata</taxon>
        <taxon>Ciliophora</taxon>
        <taxon>Intramacronucleata</taxon>
        <taxon>Spirotrichea</taxon>
        <taxon>Hypotrichia</taxon>
        <taxon>Euplotida</taxon>
        <taxon>Euplotidae</taxon>
        <taxon>Moneuplotes</taxon>
    </lineage>
</organism>
<evidence type="ECO:0000313" key="24">
    <source>
        <dbReference type="EMBL" id="CAI2359128.1"/>
    </source>
</evidence>
<dbReference type="CDD" id="cd06236">
    <property type="entry name" value="M14_AGBL5_like"/>
    <property type="match status" value="1"/>
</dbReference>
<dbReference type="GO" id="GO:0006508">
    <property type="term" value="P:proteolysis"/>
    <property type="evidence" value="ECO:0007669"/>
    <property type="project" value="UniProtKB-KW"/>
</dbReference>
<comment type="catalytic activity">
    <reaction evidence="15">
        <text>C-terminal L-alpha-aminoacyl-L-glutamyl-L-glutamyl-[tubulin] + H2O = C-terminal L-alpha-aminoacyl-L-glutamyl-[tubulin] + L-glutamate</text>
        <dbReference type="Rhea" id="RHEA:63792"/>
        <dbReference type="Rhea" id="RHEA-COMP:16435"/>
        <dbReference type="Rhea" id="RHEA-COMP:16436"/>
        <dbReference type="ChEBI" id="CHEBI:15377"/>
        <dbReference type="ChEBI" id="CHEBI:29985"/>
        <dbReference type="ChEBI" id="CHEBI:149555"/>
        <dbReference type="ChEBI" id="CHEBI:149556"/>
        <dbReference type="EC" id="3.4.17.24"/>
    </reaction>
    <physiologicalReaction direction="left-to-right" evidence="15">
        <dbReference type="Rhea" id="RHEA:63793"/>
    </physiologicalReaction>
</comment>
<comment type="cofactor">
    <cofactor evidence="1">
        <name>Zn(2+)</name>
        <dbReference type="ChEBI" id="CHEBI:29105"/>
    </cofactor>
</comment>
<evidence type="ECO:0000256" key="21">
    <source>
        <dbReference type="PROSITE-ProRule" id="PRU01379"/>
    </source>
</evidence>
<evidence type="ECO:0000256" key="6">
    <source>
        <dbReference type="ARBA" id="ARBA00022490"/>
    </source>
</evidence>
<keyword evidence="10" id="KW-0862">Zinc</keyword>
<dbReference type="InterPro" id="IPR034286">
    <property type="entry name" value="M14_AGBL5-like"/>
</dbReference>
<dbReference type="PANTHER" id="PTHR12756:SF12">
    <property type="entry name" value="CYTOSOLIC CARBOXYPEPTIDASE-LIKE PROTEIN 5"/>
    <property type="match status" value="1"/>
</dbReference>
<feature type="region of interest" description="Disordered" evidence="22">
    <location>
        <begin position="532"/>
        <end position="580"/>
    </location>
</feature>
<evidence type="ECO:0000256" key="19">
    <source>
        <dbReference type="ARBA" id="ARBA00032928"/>
    </source>
</evidence>
<protein>
    <recommendedName>
        <fullName evidence="14">Cytosolic carboxypeptidase-like protein 5</fullName>
        <ecNumber evidence="17">3.4.17.24</ecNumber>
    </recommendedName>
    <alternativeName>
        <fullName evidence="19">ATP/GTP-binding protein-like 5</fullName>
    </alternativeName>
    <alternativeName>
        <fullName evidence="18">Protein deglutamylase CCP5</fullName>
    </alternativeName>
</protein>
<keyword evidence="12" id="KW-0206">Cytoskeleton</keyword>
<sequence length="697" mass="80613">MKSRTTWEAKRQGLNPQQTEFKFKNLHFSSKFDSGNLRSVKRANVWLYEIQLTRDPHSKYKLYFHFSVSNFTPNKPYTFVIKNLTYQKRIYENGLKPVFKSFPGEDPWSIIPTDLSWKNGPDGFQIQFDYTFTEAQESVSFCFSHPFSYQMINQMVNHAQEICKEREDVYFKRELLAYSLEKRKIELITLTDSTEMTDDEEPLIKGCFPRHKRSMKRPRIFNKPTIFFTARVHPGETPASHALKGVFDLLTDFDNPMSKALLKEFVFKIIPVLNPDGVYRGHFRLDTKGQNLNRYYKDPTITTQPTIFAAKAAIIQQRNLGKLKVYIDFHAHSGKKASFMYGNHLYGKSQVNNCLLAKLVSMNSLNFDFQECQFSEEMMNVVDKRDGLSRDGCGRISIWQTTGIDYCYTLECHYTALIMDKVLSPMFSSETGEIIPDKPINDINSEVYKEEDPSEYIVEILEDVGQAVLAALLDLISKNPFSRIPASKYKDLEGIREEVANFVDETWGLDEKPPRSFKKKTAKPLPRVAMLSSKKQTKTHSEKFQENVKSKTKERGRLNHIRRGYQKSLQRSNQSSFLNNNSIEENKSEIFNNYTRNLKVLPKTPSTYLSDLKRISEEAKSLLNDPKTKISTSNPPKPLQKIPEPLLQHPVSTPPQIQPPLSSQNLSLHRPKSPIKPSRAQIFCTQKFYCKFNQAHP</sequence>
<dbReference type="Proteomes" id="UP001295684">
    <property type="component" value="Unassembled WGS sequence"/>
</dbReference>
<keyword evidence="13" id="KW-0539">Nucleus</keyword>
<evidence type="ECO:0000256" key="17">
    <source>
        <dbReference type="ARBA" id="ARBA00026108"/>
    </source>
</evidence>
<keyword evidence="25" id="KW-1185">Reference proteome</keyword>
<evidence type="ECO:0000256" key="18">
    <source>
        <dbReference type="ARBA" id="ARBA00032753"/>
    </source>
</evidence>
<evidence type="ECO:0000256" key="7">
    <source>
        <dbReference type="ARBA" id="ARBA00022670"/>
    </source>
</evidence>
<comment type="subcellular location">
    <subcellularLocation>
        <location evidence="3">Cytoplasm</location>
        <location evidence="3">Cytoskeleton</location>
        <location evidence="3">Spindle</location>
    </subcellularLocation>
    <subcellularLocation>
        <location evidence="4">Midbody</location>
    </subcellularLocation>
    <subcellularLocation>
        <location evidence="2">Nucleus</location>
    </subcellularLocation>
</comment>
<dbReference type="SUPFAM" id="SSF53187">
    <property type="entry name" value="Zn-dependent exopeptidases"/>
    <property type="match status" value="1"/>
</dbReference>
<keyword evidence="7" id="KW-0645">Protease</keyword>
<feature type="compositionally biased region" description="Polar residues" evidence="22">
    <location>
        <begin position="567"/>
        <end position="578"/>
    </location>
</feature>
<evidence type="ECO:0000256" key="20">
    <source>
        <dbReference type="ARBA" id="ARBA00047714"/>
    </source>
</evidence>
<feature type="domain" description="Peptidase M14" evidence="23">
    <location>
        <begin position="145"/>
        <end position="446"/>
    </location>
</feature>
<evidence type="ECO:0000313" key="25">
    <source>
        <dbReference type="Proteomes" id="UP001295684"/>
    </source>
</evidence>
<accession>A0AAD1X0Z9</accession>
<dbReference type="InterPro" id="IPR040626">
    <property type="entry name" value="Pepdidase_M14_N"/>
</dbReference>
<comment type="caution">
    <text evidence="24">The sequence shown here is derived from an EMBL/GenBank/DDBJ whole genome shotgun (WGS) entry which is preliminary data.</text>
</comment>
<dbReference type="Gene3D" id="2.60.40.3120">
    <property type="match status" value="1"/>
</dbReference>
<evidence type="ECO:0000256" key="10">
    <source>
        <dbReference type="ARBA" id="ARBA00022833"/>
    </source>
</evidence>
<evidence type="ECO:0000259" key="23">
    <source>
        <dbReference type="PROSITE" id="PS52035"/>
    </source>
</evidence>
<dbReference type="EC" id="3.4.17.24" evidence="17"/>
<evidence type="ECO:0000256" key="3">
    <source>
        <dbReference type="ARBA" id="ARBA00004186"/>
    </source>
</evidence>
<keyword evidence="11" id="KW-0482">Metalloprotease</keyword>
<evidence type="ECO:0000256" key="9">
    <source>
        <dbReference type="ARBA" id="ARBA00022801"/>
    </source>
</evidence>
<reference evidence="24" key="1">
    <citation type="submission" date="2023-07" db="EMBL/GenBank/DDBJ databases">
        <authorList>
            <consortium name="AG Swart"/>
            <person name="Singh M."/>
            <person name="Singh A."/>
            <person name="Seah K."/>
            <person name="Emmerich C."/>
        </authorList>
    </citation>
    <scope>NUCLEOTIDE SEQUENCE</scope>
    <source>
        <strain evidence="24">DP1</strain>
    </source>
</reference>
<keyword evidence="6" id="KW-0963">Cytoplasm</keyword>
<evidence type="ECO:0000256" key="4">
    <source>
        <dbReference type="ARBA" id="ARBA00004214"/>
    </source>
</evidence>
<evidence type="ECO:0000256" key="8">
    <source>
        <dbReference type="ARBA" id="ARBA00022723"/>
    </source>
</evidence>
<feature type="active site" description="Proton donor/acceptor" evidence="21">
    <location>
        <position position="411"/>
    </location>
</feature>
<evidence type="ECO:0000256" key="13">
    <source>
        <dbReference type="ARBA" id="ARBA00023242"/>
    </source>
</evidence>
<evidence type="ECO:0000256" key="22">
    <source>
        <dbReference type="SAM" id="MobiDB-lite"/>
    </source>
</evidence>
<dbReference type="AlphaFoldDB" id="A0AAD1X0Z9"/>
<evidence type="ECO:0000256" key="2">
    <source>
        <dbReference type="ARBA" id="ARBA00004123"/>
    </source>
</evidence>
<dbReference type="Pfam" id="PF00246">
    <property type="entry name" value="Peptidase_M14"/>
    <property type="match status" value="1"/>
</dbReference>
<dbReference type="GO" id="GO:0005819">
    <property type="term" value="C:spindle"/>
    <property type="evidence" value="ECO:0007669"/>
    <property type="project" value="UniProtKB-SubCell"/>
</dbReference>
<dbReference type="InterPro" id="IPR000834">
    <property type="entry name" value="Peptidase_M14"/>
</dbReference>
<dbReference type="InterPro" id="IPR050821">
    <property type="entry name" value="Cytosolic_carboxypeptidase"/>
</dbReference>
<dbReference type="GO" id="GO:0004181">
    <property type="term" value="F:metallocarboxypeptidase activity"/>
    <property type="evidence" value="ECO:0007669"/>
    <property type="project" value="InterPro"/>
</dbReference>
<dbReference type="PANTHER" id="PTHR12756">
    <property type="entry name" value="CYTOSOLIC CARBOXYPEPTIDASE"/>
    <property type="match status" value="1"/>
</dbReference>